<gene>
    <name evidence="2" type="ORF">BN1723_002817</name>
</gene>
<dbReference type="EMBL" id="CVQI01012224">
    <property type="protein sequence ID" value="CRK21702.1"/>
    <property type="molecule type" value="Genomic_DNA"/>
</dbReference>
<evidence type="ECO:0000313" key="3">
    <source>
        <dbReference type="Proteomes" id="UP000045706"/>
    </source>
</evidence>
<dbReference type="AlphaFoldDB" id="A0A0G4LI25"/>
<accession>A0A0G4LI25</accession>
<organism evidence="2 3">
    <name type="scientific">Verticillium longisporum</name>
    <name type="common">Verticillium dahliae var. longisporum</name>
    <dbReference type="NCBI Taxonomy" id="100787"/>
    <lineage>
        <taxon>Eukaryota</taxon>
        <taxon>Fungi</taxon>
        <taxon>Dikarya</taxon>
        <taxon>Ascomycota</taxon>
        <taxon>Pezizomycotina</taxon>
        <taxon>Sordariomycetes</taxon>
        <taxon>Hypocreomycetidae</taxon>
        <taxon>Glomerellales</taxon>
        <taxon>Plectosphaerellaceae</taxon>
        <taxon>Verticillium</taxon>
    </lineage>
</organism>
<evidence type="ECO:0000256" key="1">
    <source>
        <dbReference type="SAM" id="MobiDB-lite"/>
    </source>
</evidence>
<sequence>MVHGTARRDNAFGSLSRRGSFVVLTTDDPLHQPARSKLMPQHALCTHGQALSLYTRYEESMVSSHRRLAHRRAKCILSGVASDILPGEARFYSFYSPSLKGGLHTVKVSQTISAPPDKAAEGPDKDKRREDAIAEESQNLYVIAPKFNLPVGCIDSMFPAPGAMAEVTVLPHISFKDPHLPWEREAAYSPDDASDKDEKGDPRRLTPWVALLAFAVDELKLAPADLAGLLATVATEVDGKQSESMAVRMRAGQIPKLGENSRLCNALSFDKDEDAREAAEPIDVIFLPKSLFVPLFSKPGNATALDNTKHKYLAHVRQVATDGMAAAGSELSSDPKSLEALFSIVLSHRTGPIGAPVPTNMVVHLVSLDMPTNITLPLSENVTHAALLSLHSWTYTGRPSNEDASSFSRLTHLGNTLTVVRPEMPEDRPDMPSSPSVKDLVEQRQRDGYTIVRHRTVTGEETAAMTRGPLTPTFVPHPLREGFVMQSNFGTDLQILDPDLSLMDLTYASAWQLGKTLAMGDPAFCVALSRLRMAIDSQSQGAAKRDVHTAIGEYASRKDTVARMFDLVRGLNDLNGNLLQSDREAIKAATTASGRRWDVEHNNVQAMDEKHGNIDTPRRSQHMAPRTSAHADTAAASFALATDGTLYNEHNVPTNTDSAYVYSWIIDMVHLANVPAHYLVVEPSHLPEETLRFCYFDENWSDALIDGALSLANHWANEPAADESRAAIKKAVNLRLMTPDEKLGHVQMPKFGFLMRSVLLAQFPDMTVSVKYAKSSMLGAASANPSKPEEPILLQKRLAPDTMFCLLDRAPPELEGITFTLPPHQQCFTIGGSLTTEDLTVNFRRIYTATEVKEPAKRRLPLGRPEVFKPTDAAPVFDWNLRTLHVEAFANLQLKRLRDGLGDEFTDTRATSALLALQLNDPILQLDIGDLSRQTLTRKPTVFQFSVPEVNRAQPPELSPLPQRVWSGAIPMHRPRPPSPRQEAALVAEYAEAARHVPNSLAFDMDSAPVPDPPTFDETFANRPKFRLKVYPVRSRDSVPSNTGLPLDLVFSIVYVEGRATERLRRLTVEVPCGAMPSEGRGGEDDPLLTLLSENADPPTPTMLSNLRFNVLKRWRDDEKERGRYLVLDLVPRSKDGVPVDKIKEASFLLSRADICLHEGAEPRFPFVNLKYDYGDWGDKRWNDGRRVEVRPLPSKSEVPPTE</sequence>
<feature type="region of interest" description="Disordered" evidence="1">
    <location>
        <begin position="110"/>
        <end position="129"/>
    </location>
</feature>
<dbReference type="Proteomes" id="UP000045706">
    <property type="component" value="Unassembled WGS sequence"/>
</dbReference>
<proteinExistence type="predicted"/>
<protein>
    <submittedName>
        <fullName evidence="2">Uncharacterized protein</fullName>
    </submittedName>
</protein>
<feature type="compositionally biased region" description="Basic and acidic residues" evidence="1">
    <location>
        <begin position="118"/>
        <end position="129"/>
    </location>
</feature>
<name>A0A0G4LI25_VERLO</name>
<evidence type="ECO:0000313" key="2">
    <source>
        <dbReference type="EMBL" id="CRK21702.1"/>
    </source>
</evidence>
<reference evidence="3" key="1">
    <citation type="submission" date="2015-05" db="EMBL/GenBank/DDBJ databases">
        <authorList>
            <person name="Fogelqvist Johan"/>
        </authorList>
    </citation>
    <scope>NUCLEOTIDE SEQUENCE [LARGE SCALE GENOMIC DNA]</scope>
</reference>